<feature type="transmembrane region" description="Helical" evidence="7">
    <location>
        <begin position="339"/>
        <end position="360"/>
    </location>
</feature>
<evidence type="ECO:0000256" key="2">
    <source>
        <dbReference type="ARBA" id="ARBA00007114"/>
    </source>
</evidence>
<gene>
    <name evidence="8" type="ORF">PSACC_01594</name>
</gene>
<feature type="transmembrane region" description="Helical" evidence="7">
    <location>
        <begin position="428"/>
        <end position="449"/>
    </location>
</feature>
<dbReference type="PANTHER" id="PTHR12821">
    <property type="entry name" value="BYSTIN"/>
    <property type="match status" value="1"/>
</dbReference>
<name>A0A2H9TLJ7_9FUNG</name>
<dbReference type="GO" id="GO:0046872">
    <property type="term" value="F:metal ion binding"/>
    <property type="evidence" value="ECO:0007669"/>
    <property type="project" value="UniProtKB-KW"/>
</dbReference>
<keyword evidence="6" id="KW-0479">Metal-binding</keyword>
<dbReference type="GO" id="GO:0005730">
    <property type="term" value="C:nucleolus"/>
    <property type="evidence" value="ECO:0007669"/>
    <property type="project" value="TreeGrafter"/>
</dbReference>
<dbReference type="AlphaFoldDB" id="A0A2H9TLJ7"/>
<comment type="caution">
    <text evidence="8">The sequence shown here is derived from an EMBL/GenBank/DDBJ whole genome shotgun (WGS) entry which is preliminary data.</text>
</comment>
<accession>A0A2H9TLJ7</accession>
<evidence type="ECO:0000256" key="5">
    <source>
        <dbReference type="ARBA" id="ARBA00023136"/>
    </source>
</evidence>
<dbReference type="STRING" id="1246581.A0A2H9TLJ7"/>
<dbReference type="PANTHER" id="PTHR12821:SF0">
    <property type="entry name" value="BYSTIN"/>
    <property type="match status" value="1"/>
</dbReference>
<evidence type="ECO:0000313" key="9">
    <source>
        <dbReference type="Proteomes" id="UP000240830"/>
    </source>
</evidence>
<feature type="transmembrane region" description="Helical" evidence="7">
    <location>
        <begin position="314"/>
        <end position="332"/>
    </location>
</feature>
<feature type="binding site" evidence="6">
    <location>
        <position position="430"/>
    </location>
    <ligand>
        <name>Zn(2+)</name>
        <dbReference type="ChEBI" id="CHEBI:29105"/>
    </ligand>
</feature>
<dbReference type="Proteomes" id="UP000240830">
    <property type="component" value="Unassembled WGS sequence"/>
</dbReference>
<feature type="transmembrane region" description="Helical" evidence="7">
    <location>
        <begin position="366"/>
        <end position="382"/>
    </location>
</feature>
<feature type="binding site" evidence="6">
    <location>
        <position position="295"/>
    </location>
    <ligand>
        <name>Zn(2+)</name>
        <dbReference type="ChEBI" id="CHEBI:29105"/>
    </ligand>
</feature>
<evidence type="ECO:0000256" key="7">
    <source>
        <dbReference type="SAM" id="Phobius"/>
    </source>
</evidence>
<comment type="similarity">
    <text evidence="2">Belongs to the bystin family.</text>
</comment>
<dbReference type="InterPro" id="IPR004254">
    <property type="entry name" value="AdipoR/HlyIII-related"/>
</dbReference>
<keyword evidence="4 7" id="KW-1133">Transmembrane helix</keyword>
<feature type="transmembrane region" description="Helical" evidence="7">
    <location>
        <begin position="394"/>
        <end position="413"/>
    </location>
</feature>
<evidence type="ECO:0000256" key="1">
    <source>
        <dbReference type="ARBA" id="ARBA00004141"/>
    </source>
</evidence>
<evidence type="ECO:0000256" key="4">
    <source>
        <dbReference type="ARBA" id="ARBA00022989"/>
    </source>
</evidence>
<dbReference type="Pfam" id="PF03006">
    <property type="entry name" value="HlyIII"/>
    <property type="match status" value="1"/>
</dbReference>
<organism evidence="8 9">
    <name type="scientific">Paramicrosporidium saccamoebae</name>
    <dbReference type="NCBI Taxonomy" id="1246581"/>
    <lineage>
        <taxon>Eukaryota</taxon>
        <taxon>Fungi</taxon>
        <taxon>Fungi incertae sedis</taxon>
        <taxon>Cryptomycota</taxon>
        <taxon>Cryptomycota incertae sedis</taxon>
        <taxon>Paramicrosporidium</taxon>
    </lineage>
</organism>
<keyword evidence="5 7" id="KW-0472">Membrane</keyword>
<dbReference type="GO" id="GO:0005737">
    <property type="term" value="C:cytoplasm"/>
    <property type="evidence" value="ECO:0007669"/>
    <property type="project" value="TreeGrafter"/>
</dbReference>
<protein>
    <submittedName>
        <fullName evidence="8">Hemolysin-III-like protein</fullName>
    </submittedName>
</protein>
<sequence length="450" mass="51258">MESQLADAVFAKLQSQSTSISEQRKPEYIVLISRVGLMLSRYRSGKVPKAFKILPRLKNWEDILEITQPDAWTPNATYQATKIFISGLNPKLAEHVVGKMSIPVLHSAATLLKLSQEGYSGPRSIFIKTLLDKKYALPQRAVDSMVEYFGRFHDSQDRLPVLWHQSFLVFAQRYKNDLTTEQRAKLMTLLVDQHHDQISAEIARELEQGAKHESLNNQRPRYSGDLRWLDTTAMATRQGEVKPLLRGQLHRAAFYTYIVAAGFLIYYAKAGIARASLAVYLFTLINLYGVSTVLHVTHWCRPWLEVRLQKIDHASIFLLIAGNYTPICLCCLPPEGWVYVMLLSVWTIAIAGVIKCLVWTHAPKAFNVAFYFTCGLTIVPFFPRIIDYVTWQQMSFYIMGGAMYLAGGVIYGIEYPDPFPKVFGFHEIFHVLTIVANLCFIVPMSTCIFR</sequence>
<evidence type="ECO:0000256" key="3">
    <source>
        <dbReference type="ARBA" id="ARBA00022692"/>
    </source>
</evidence>
<feature type="transmembrane region" description="Helical" evidence="7">
    <location>
        <begin position="275"/>
        <end position="294"/>
    </location>
</feature>
<reference evidence="8 9" key="1">
    <citation type="submission" date="2016-10" db="EMBL/GenBank/DDBJ databases">
        <title>The genome of Paramicrosporidium saccamoebae is the missing link in understanding Cryptomycota and Microsporidia evolution.</title>
        <authorList>
            <person name="Quandt C.A."/>
            <person name="Beaudet D."/>
            <person name="Corsaro D."/>
            <person name="Michel R."/>
            <person name="Corradi N."/>
            <person name="James T."/>
        </authorList>
    </citation>
    <scope>NUCLEOTIDE SEQUENCE [LARGE SCALE GENOMIC DNA]</scope>
    <source>
        <strain evidence="8 9">KSL3</strain>
    </source>
</reference>
<feature type="binding site" evidence="6">
    <location>
        <position position="426"/>
    </location>
    <ligand>
        <name>Zn(2+)</name>
        <dbReference type="ChEBI" id="CHEBI:29105"/>
    </ligand>
</feature>
<dbReference type="GO" id="GO:0016020">
    <property type="term" value="C:membrane"/>
    <property type="evidence" value="ECO:0007669"/>
    <property type="project" value="UniProtKB-SubCell"/>
</dbReference>
<evidence type="ECO:0000313" key="8">
    <source>
        <dbReference type="EMBL" id="PJF18589.1"/>
    </source>
</evidence>
<dbReference type="GO" id="GO:0006364">
    <property type="term" value="P:rRNA processing"/>
    <property type="evidence" value="ECO:0007669"/>
    <property type="project" value="TreeGrafter"/>
</dbReference>
<dbReference type="GO" id="GO:0030688">
    <property type="term" value="C:preribosome, small subunit precursor"/>
    <property type="evidence" value="ECO:0007669"/>
    <property type="project" value="TreeGrafter"/>
</dbReference>
<keyword evidence="9" id="KW-1185">Reference proteome</keyword>
<dbReference type="Pfam" id="PF05291">
    <property type="entry name" value="Bystin"/>
    <property type="match status" value="2"/>
</dbReference>
<keyword evidence="3 7" id="KW-0812">Transmembrane</keyword>
<comment type="subcellular location">
    <subcellularLocation>
        <location evidence="1">Membrane</location>
        <topology evidence="1">Multi-pass membrane protein</topology>
    </subcellularLocation>
</comment>
<dbReference type="InterPro" id="IPR007955">
    <property type="entry name" value="Bystin"/>
</dbReference>
<dbReference type="EMBL" id="MTSL01000114">
    <property type="protein sequence ID" value="PJF18589.1"/>
    <property type="molecule type" value="Genomic_DNA"/>
</dbReference>
<keyword evidence="6" id="KW-0862">Zinc</keyword>
<evidence type="ECO:0000256" key="6">
    <source>
        <dbReference type="PIRSR" id="PIRSR604254-1"/>
    </source>
</evidence>
<dbReference type="OrthoDB" id="2192561at2759"/>
<feature type="transmembrane region" description="Helical" evidence="7">
    <location>
        <begin position="252"/>
        <end position="268"/>
    </location>
</feature>
<proteinExistence type="inferred from homology"/>
<dbReference type="GO" id="GO:0030515">
    <property type="term" value="F:snoRNA binding"/>
    <property type="evidence" value="ECO:0007669"/>
    <property type="project" value="TreeGrafter"/>
</dbReference>